<dbReference type="OrthoDB" id="2506647at2759"/>
<accession>A0A084QAE5</accession>
<dbReference type="InterPro" id="IPR036610">
    <property type="entry name" value="PEBP-like_sf"/>
</dbReference>
<dbReference type="Gene3D" id="3.90.280.10">
    <property type="entry name" value="PEBP-like"/>
    <property type="match status" value="1"/>
</dbReference>
<protein>
    <recommendedName>
        <fullName evidence="5">PEBP-like protein</fullName>
    </recommendedName>
</protein>
<evidence type="ECO:0000256" key="2">
    <source>
        <dbReference type="SAM" id="SignalP"/>
    </source>
</evidence>
<name>A0A084QAE5_STAC4</name>
<dbReference type="Pfam" id="PF01161">
    <property type="entry name" value="PBP"/>
    <property type="match status" value="1"/>
</dbReference>
<evidence type="ECO:0000313" key="4">
    <source>
        <dbReference type="Proteomes" id="UP000028524"/>
    </source>
</evidence>
<feature type="region of interest" description="Disordered" evidence="1">
    <location>
        <begin position="181"/>
        <end position="214"/>
    </location>
</feature>
<gene>
    <name evidence="3" type="ORF">S40285_10340</name>
</gene>
<dbReference type="AlphaFoldDB" id="A0A084QAE5"/>
<dbReference type="OMA" id="TFLHWAQ"/>
<feature type="chain" id="PRO_5001779100" description="PEBP-like protein" evidence="2">
    <location>
        <begin position="20"/>
        <end position="246"/>
    </location>
</feature>
<dbReference type="HOGENOM" id="CLU_043994_4_3_1"/>
<dbReference type="InterPro" id="IPR008914">
    <property type="entry name" value="PEBP"/>
</dbReference>
<dbReference type="InParanoid" id="A0A084QAE5"/>
<dbReference type="Proteomes" id="UP000028524">
    <property type="component" value="Unassembled WGS sequence"/>
</dbReference>
<evidence type="ECO:0000313" key="3">
    <source>
        <dbReference type="EMBL" id="KFA60930.1"/>
    </source>
</evidence>
<dbReference type="EMBL" id="KL660879">
    <property type="protein sequence ID" value="KFA60930.1"/>
    <property type="molecule type" value="Genomic_DNA"/>
</dbReference>
<dbReference type="STRING" id="1283841.A0A084QAE5"/>
<proteinExistence type="predicted"/>
<reference evidence="3 4" key="1">
    <citation type="journal article" date="2014" name="BMC Genomics">
        <title>Comparative genome sequencing reveals chemotype-specific gene clusters in the toxigenic black mold Stachybotrys.</title>
        <authorList>
            <person name="Semeiks J."/>
            <person name="Borek D."/>
            <person name="Otwinowski Z."/>
            <person name="Grishin N.V."/>
        </authorList>
    </citation>
    <scope>NUCLEOTIDE SEQUENCE [LARGE SCALE GENOMIC DNA]</scope>
    <source>
        <strain evidence="3 4">IBT 40285</strain>
    </source>
</reference>
<feature type="compositionally biased region" description="Low complexity" evidence="1">
    <location>
        <begin position="201"/>
        <end position="211"/>
    </location>
</feature>
<feature type="signal peptide" evidence="2">
    <location>
        <begin position="1"/>
        <end position="19"/>
    </location>
</feature>
<organism evidence="3 4">
    <name type="scientific">Stachybotrys chlorohalonatus (strain IBT 40285)</name>
    <dbReference type="NCBI Taxonomy" id="1283841"/>
    <lineage>
        <taxon>Eukaryota</taxon>
        <taxon>Fungi</taxon>
        <taxon>Dikarya</taxon>
        <taxon>Ascomycota</taxon>
        <taxon>Pezizomycotina</taxon>
        <taxon>Sordariomycetes</taxon>
        <taxon>Hypocreomycetidae</taxon>
        <taxon>Hypocreales</taxon>
        <taxon>Stachybotryaceae</taxon>
        <taxon>Stachybotrys</taxon>
    </lineage>
</organism>
<evidence type="ECO:0008006" key="5">
    <source>
        <dbReference type="Google" id="ProtNLM"/>
    </source>
</evidence>
<dbReference type="SUPFAM" id="SSF49777">
    <property type="entry name" value="PEBP-like"/>
    <property type="match status" value="1"/>
</dbReference>
<sequence length="246" mass="24964">MRNVLFALASAGLAASTTPAGFQPNAAADLMVNYGGASVSPGGRLTKDGSYAVIMVDLDIPTGMAQTNTLLHWMQTGLTSAATATQMNTPTGLMQGFVLENTGRANAAAAYFGPNPPPVEPLTHRYTLLLVDHTAITQPGLNALVQAAQTRQGFNAAATLAQAGLTDKVVAGNFFTVTSGDTRAGNGTRTPTPTPVPAVPAPTGSGVAVPVRPVDPSTPISRASVTGPRMGVAAGAVVVSTLLMVW</sequence>
<keyword evidence="4" id="KW-1185">Reference proteome</keyword>
<keyword evidence="2" id="KW-0732">Signal</keyword>
<evidence type="ECO:0000256" key="1">
    <source>
        <dbReference type="SAM" id="MobiDB-lite"/>
    </source>
</evidence>